<accession>A0A1E7ZFB9</accession>
<dbReference type="NCBIfam" id="TIGR00229">
    <property type="entry name" value="sensory_box"/>
    <property type="match status" value="2"/>
</dbReference>
<evidence type="ECO:0000259" key="6">
    <source>
        <dbReference type="PROSITE" id="PS50122"/>
    </source>
</evidence>
<dbReference type="GO" id="GO:0006935">
    <property type="term" value="P:chemotaxis"/>
    <property type="evidence" value="ECO:0007669"/>
    <property type="project" value="InterPro"/>
</dbReference>
<dbReference type="InterPro" id="IPR000160">
    <property type="entry name" value="GGDEF_dom"/>
</dbReference>
<dbReference type="PROSITE" id="PS50123">
    <property type="entry name" value="CHER"/>
    <property type="match status" value="1"/>
</dbReference>
<comment type="caution">
    <text evidence="2">Lacks conserved residue(s) required for the propagation of feature annotation.</text>
</comment>
<dbReference type="PROSITE" id="PS50122">
    <property type="entry name" value="CHEB"/>
    <property type="match status" value="1"/>
</dbReference>
<evidence type="ECO:0000259" key="5">
    <source>
        <dbReference type="PROSITE" id="PS50113"/>
    </source>
</evidence>
<organism evidence="10 11">
    <name type="scientific">Alteromonas confluentis</name>
    <dbReference type="NCBI Taxonomy" id="1656094"/>
    <lineage>
        <taxon>Bacteria</taxon>
        <taxon>Pseudomonadati</taxon>
        <taxon>Pseudomonadota</taxon>
        <taxon>Gammaproteobacteria</taxon>
        <taxon>Alteromonadales</taxon>
        <taxon>Alteromonadaceae</taxon>
        <taxon>Alteromonas/Salinimonas group</taxon>
        <taxon>Alteromonas</taxon>
    </lineage>
</organism>
<dbReference type="Proteomes" id="UP000175691">
    <property type="component" value="Unassembled WGS sequence"/>
</dbReference>
<dbReference type="InterPro" id="IPR000014">
    <property type="entry name" value="PAS"/>
</dbReference>
<dbReference type="InterPro" id="IPR000700">
    <property type="entry name" value="PAS-assoc_C"/>
</dbReference>
<dbReference type="SUPFAM" id="SSF47757">
    <property type="entry name" value="Chemotaxis receptor methyltransferase CheR, N-terminal domain"/>
    <property type="match status" value="1"/>
</dbReference>
<dbReference type="InterPro" id="IPR035909">
    <property type="entry name" value="CheB_C"/>
</dbReference>
<feature type="domain" description="CheB-type methylesterase" evidence="6">
    <location>
        <begin position="1"/>
        <end position="150"/>
    </location>
</feature>
<dbReference type="SUPFAM" id="SSF52738">
    <property type="entry name" value="Methylesterase CheB, C-terminal domain"/>
    <property type="match status" value="1"/>
</dbReference>
<evidence type="ECO:0000313" key="11">
    <source>
        <dbReference type="Proteomes" id="UP000175691"/>
    </source>
</evidence>
<dbReference type="Pfam" id="PF08448">
    <property type="entry name" value="PAS_4"/>
    <property type="match status" value="1"/>
</dbReference>
<dbReference type="Gene3D" id="3.20.20.450">
    <property type="entry name" value="EAL domain"/>
    <property type="match status" value="1"/>
</dbReference>
<dbReference type="SMART" id="SM00086">
    <property type="entry name" value="PAC"/>
    <property type="match status" value="1"/>
</dbReference>
<dbReference type="SMART" id="SM00091">
    <property type="entry name" value="PAS"/>
    <property type="match status" value="2"/>
</dbReference>
<evidence type="ECO:0000313" key="10">
    <source>
        <dbReference type="EMBL" id="OFC72154.1"/>
    </source>
</evidence>
<dbReference type="GO" id="GO:0008757">
    <property type="term" value="F:S-adenosylmethionine-dependent methyltransferase activity"/>
    <property type="evidence" value="ECO:0007669"/>
    <property type="project" value="InterPro"/>
</dbReference>
<dbReference type="Pfam" id="PF13426">
    <property type="entry name" value="PAS_9"/>
    <property type="match status" value="1"/>
</dbReference>
<dbReference type="Gene3D" id="3.40.50.180">
    <property type="entry name" value="Methylesterase CheB, C-terminal domain"/>
    <property type="match status" value="1"/>
</dbReference>
<dbReference type="PROSITE" id="PS50113">
    <property type="entry name" value="PAC"/>
    <property type="match status" value="1"/>
</dbReference>
<proteinExistence type="predicted"/>
<dbReference type="Pfam" id="PF03705">
    <property type="entry name" value="CheR_N"/>
    <property type="match status" value="1"/>
</dbReference>
<dbReference type="STRING" id="1656094.BFC18_04495"/>
<evidence type="ECO:0000256" key="3">
    <source>
        <dbReference type="SAM" id="Coils"/>
    </source>
</evidence>
<protein>
    <recommendedName>
        <fullName evidence="12">Chemotaxis protein CheR</fullName>
    </recommendedName>
</protein>
<dbReference type="EMBL" id="MDHN01000008">
    <property type="protein sequence ID" value="OFC72154.1"/>
    <property type="molecule type" value="Genomic_DNA"/>
</dbReference>
<dbReference type="InterPro" id="IPR001633">
    <property type="entry name" value="EAL_dom"/>
</dbReference>
<keyword evidence="11" id="KW-1185">Reference proteome</keyword>
<dbReference type="InterPro" id="IPR035919">
    <property type="entry name" value="EAL_sf"/>
</dbReference>
<keyword evidence="3" id="KW-0175">Coiled coil</keyword>
<dbReference type="InterPro" id="IPR013656">
    <property type="entry name" value="PAS_4"/>
</dbReference>
<feature type="domain" description="PAC" evidence="5">
    <location>
        <begin position="969"/>
        <end position="1021"/>
    </location>
</feature>
<dbReference type="InterPro" id="IPR029787">
    <property type="entry name" value="Nucleotide_cyclase"/>
</dbReference>
<dbReference type="InterPro" id="IPR035965">
    <property type="entry name" value="PAS-like_dom_sf"/>
</dbReference>
<dbReference type="InterPro" id="IPR022642">
    <property type="entry name" value="CheR_C"/>
</dbReference>
<dbReference type="PANTHER" id="PTHR44757:SF2">
    <property type="entry name" value="BIOFILM ARCHITECTURE MAINTENANCE PROTEIN MBAA"/>
    <property type="match status" value="1"/>
</dbReference>
<dbReference type="Gene3D" id="3.30.450.20">
    <property type="entry name" value="PAS domain"/>
    <property type="match status" value="2"/>
</dbReference>
<dbReference type="Pfam" id="PF00563">
    <property type="entry name" value="EAL"/>
    <property type="match status" value="1"/>
</dbReference>
<dbReference type="GO" id="GO:0005737">
    <property type="term" value="C:cytoplasm"/>
    <property type="evidence" value="ECO:0007669"/>
    <property type="project" value="InterPro"/>
</dbReference>
<dbReference type="FunFam" id="3.30.70.270:FF:000001">
    <property type="entry name" value="Diguanylate cyclase domain protein"/>
    <property type="match status" value="1"/>
</dbReference>
<feature type="domain" description="PAS" evidence="4">
    <location>
        <begin position="896"/>
        <end position="940"/>
    </location>
</feature>
<dbReference type="SUPFAM" id="SSF141868">
    <property type="entry name" value="EAL domain-like"/>
    <property type="match status" value="1"/>
</dbReference>
<name>A0A1E7ZFB9_9ALTE</name>
<feature type="domain" description="CheR-type methyltransferase" evidence="7">
    <location>
        <begin position="163"/>
        <end position="405"/>
    </location>
</feature>
<dbReference type="CDD" id="cd02440">
    <property type="entry name" value="AdoMet_MTases"/>
    <property type="match status" value="1"/>
</dbReference>
<dbReference type="PROSITE" id="PS50887">
    <property type="entry name" value="GGDEF"/>
    <property type="match status" value="1"/>
</dbReference>
<dbReference type="NCBIfam" id="TIGR00254">
    <property type="entry name" value="GGDEF"/>
    <property type="match status" value="1"/>
</dbReference>
<feature type="domain" description="PAS" evidence="4">
    <location>
        <begin position="775"/>
        <end position="849"/>
    </location>
</feature>
<evidence type="ECO:0000259" key="4">
    <source>
        <dbReference type="PROSITE" id="PS50112"/>
    </source>
</evidence>
<dbReference type="Pfam" id="PF01339">
    <property type="entry name" value="CheB_methylest"/>
    <property type="match status" value="1"/>
</dbReference>
<dbReference type="Pfam" id="PF01739">
    <property type="entry name" value="CheR"/>
    <property type="match status" value="1"/>
</dbReference>
<dbReference type="CDD" id="cd01949">
    <property type="entry name" value="GGDEF"/>
    <property type="match status" value="1"/>
</dbReference>
<evidence type="ECO:0000259" key="7">
    <source>
        <dbReference type="PROSITE" id="PS50123"/>
    </source>
</evidence>
<reference evidence="10 11" key="1">
    <citation type="submission" date="2016-08" db="EMBL/GenBank/DDBJ databases">
        <authorList>
            <person name="Seilhamer J.J."/>
        </authorList>
    </citation>
    <scope>NUCLEOTIDE SEQUENCE [LARGE SCALE GENOMIC DNA]</scope>
    <source>
        <strain evidence="10 11">KCTC 42603</strain>
    </source>
</reference>
<dbReference type="SMART" id="SM00267">
    <property type="entry name" value="GGDEF"/>
    <property type="match status" value="1"/>
</dbReference>
<dbReference type="Gene3D" id="3.30.70.270">
    <property type="match status" value="1"/>
</dbReference>
<dbReference type="SUPFAM" id="SSF53335">
    <property type="entry name" value="S-adenosyl-L-methionine-dependent methyltransferases"/>
    <property type="match status" value="1"/>
</dbReference>
<dbReference type="InterPro" id="IPR052155">
    <property type="entry name" value="Biofilm_reg_signaling"/>
</dbReference>
<dbReference type="SUPFAM" id="SSF55073">
    <property type="entry name" value="Nucleotide cyclase"/>
    <property type="match status" value="1"/>
</dbReference>
<sequence>MSPNHKSQMAEILSRETPLPVIEITDGCCVEKGKIYIAPSGNHIRYRNGHIYLQNEPVQISPKPSVNILLESLADEIGDHAIGIILSGTGSDGTLGLKAVKSVGGFTIVQDPDSAKYDGMPSSAISAMPVDKIVSPDAMANEVANFVNNISDDFLPTSNDEREKLLNTMFELIRAETKIDFGFYKRSTLLRRINRRVIYTNTATLEAYLELLQENSEEIHALSKELLISVTNFFRDSTAFKDIKYYISEIVRDKKNEDSIRVWVPGCATGEEAYSIAILFIDELKKQNKTSDLRVFATDIDDQALQIARKGCYSAHAVNAVDNDILEKYFHYSSNTYTAKKKLRERITFSRQDITRDPPFLHLDMVTFRNVMIYFNVDLQARVLSILRYALNTGGILFLGKSESIGLKDELFVPVDRKSRIFRASLATEKPSLPRMGAQIERQPAKQVNAVDYNKAALIEAALVLASPCMLINENFKVLQNHGNIKPFIHIPDGAPESNLTKLIAHAFSAELVAGVAKAKRTGDKVKGHSHAIETGSDDQWYMTIMPVYGIESERFLVHFSKGKNTTDHQLNTQSEDVGELLAAREQLQTLTEEMAASAEEMQALNEEVQAANEELQANNEELEATNEELHSTNEELLSVNEENARKTSELSMINMELESTYNTIDFPIFVFDTELRLKRSNDVANRKYHLNVGIYKKSIHDMNLPDYFTDIEKRMRETLSGGGKMNFIIQPAIDETYNVFITPVTGIDNKSNCLILALINNSELAKAHNRVEKSQEQLLAIMNNSLSLVALKDSTGRYEFVNARFEELFGLNNEEVIGKTDKQLFDEAVARDLRERDLETMRTLLPRKTVDEVFGPKGKVILESVRFPIFDSEGTIKSVCTQANDISGARHANEQLKLAGKLFDRAGEAILITDSDANIVTANQAFTDFLGYSISELSGLNPRKLASGQHSDGFFENMYFALETMGYWQGEIINRRKSGEELSMWLTINVVKDASGSVVNYVATYSDINEIKSVQRKIEFLATHDELTKLPSRNLLMERLDLMLSHARRQETLCAVLFFDLDDFKNINDSLGHDIGDELLRQVAKRLRKCIRDTDILARMGGDEFVAVVSAEELSEIKDVSDRIIKTLSSPFEIIEHTLFVSASMGIAIYPADGDTNFALLKNADTAMYRAKELGRNQYQYFTEQMRSDAEEKMQIEQSLRDALKESLFEVVYQPKVDTKTGNVIGAEALLRGHNGALELISPSTFIEVAEKGRLIDEIGLHVLSKVLSDVRSWQDDGLSVPNISVNVSSKQLKNNRFITQAKLLLDDFCVKPEVFTIEVTETALMEKVEKSIETLSMLSDMGMSISVDDFGVGQSSLTYLRKLPINELKIDQSFIRGMVEEQDDRAITRTIIRMGHALGLKVVAEGVETEAQLHILRQENCDVVQGYHFFRPMPAKEFRELIKSTG</sequence>
<feature type="domain" description="GGDEF" evidence="9">
    <location>
        <begin position="1053"/>
        <end position="1185"/>
    </location>
</feature>
<feature type="coiled-coil region" evidence="3">
    <location>
        <begin position="581"/>
        <end position="643"/>
    </location>
</feature>
<dbReference type="GO" id="GO:0000156">
    <property type="term" value="F:phosphorelay response regulator activity"/>
    <property type="evidence" value="ECO:0007669"/>
    <property type="project" value="InterPro"/>
</dbReference>
<dbReference type="SMART" id="SM00138">
    <property type="entry name" value="MeTrc"/>
    <property type="match status" value="1"/>
</dbReference>
<comment type="cofactor">
    <cofactor evidence="1">
        <name>Mg(2+)</name>
        <dbReference type="ChEBI" id="CHEBI:18420"/>
    </cofactor>
</comment>
<dbReference type="PROSITE" id="PS50112">
    <property type="entry name" value="PAS"/>
    <property type="match status" value="2"/>
</dbReference>
<dbReference type="PROSITE" id="PS50883">
    <property type="entry name" value="EAL"/>
    <property type="match status" value="1"/>
</dbReference>
<dbReference type="InterPro" id="IPR000673">
    <property type="entry name" value="Sig_transdc_resp-reg_Me-estase"/>
</dbReference>
<dbReference type="CDD" id="cd01948">
    <property type="entry name" value="EAL"/>
    <property type="match status" value="1"/>
</dbReference>
<evidence type="ECO:0000259" key="9">
    <source>
        <dbReference type="PROSITE" id="PS50887"/>
    </source>
</evidence>
<gene>
    <name evidence="10" type="ORF">BFC18_04495</name>
</gene>
<dbReference type="InterPro" id="IPR001610">
    <property type="entry name" value="PAC"/>
</dbReference>
<comment type="caution">
    <text evidence="10">The sequence shown here is derived from an EMBL/GenBank/DDBJ whole genome shotgun (WGS) entry which is preliminary data.</text>
</comment>
<dbReference type="Gene3D" id="3.40.50.150">
    <property type="entry name" value="Vaccinia Virus protein VP39"/>
    <property type="match status" value="1"/>
</dbReference>
<dbReference type="PRINTS" id="PR00996">
    <property type="entry name" value="CHERMTFRASE"/>
</dbReference>
<feature type="domain" description="EAL" evidence="8">
    <location>
        <begin position="1194"/>
        <end position="1448"/>
    </location>
</feature>
<dbReference type="SUPFAM" id="SSF55785">
    <property type="entry name" value="PYP-like sensor domain (PAS domain)"/>
    <property type="match status" value="2"/>
</dbReference>
<dbReference type="InterPro" id="IPR022641">
    <property type="entry name" value="CheR_N"/>
</dbReference>
<evidence type="ECO:0000259" key="8">
    <source>
        <dbReference type="PROSITE" id="PS50883"/>
    </source>
</evidence>
<dbReference type="GO" id="GO:0008984">
    <property type="term" value="F:protein-glutamate methylesterase activity"/>
    <property type="evidence" value="ECO:0007669"/>
    <property type="project" value="InterPro"/>
</dbReference>
<dbReference type="InterPro" id="IPR043128">
    <property type="entry name" value="Rev_trsase/Diguanyl_cyclase"/>
</dbReference>
<dbReference type="SMART" id="SM00052">
    <property type="entry name" value="EAL"/>
    <property type="match status" value="1"/>
</dbReference>
<dbReference type="InterPro" id="IPR029063">
    <property type="entry name" value="SAM-dependent_MTases_sf"/>
</dbReference>
<evidence type="ECO:0000256" key="1">
    <source>
        <dbReference type="ARBA" id="ARBA00001946"/>
    </source>
</evidence>
<evidence type="ECO:0000256" key="2">
    <source>
        <dbReference type="PROSITE-ProRule" id="PRU00050"/>
    </source>
</evidence>
<dbReference type="PANTHER" id="PTHR44757">
    <property type="entry name" value="DIGUANYLATE CYCLASE DGCP"/>
    <property type="match status" value="1"/>
</dbReference>
<evidence type="ECO:0008006" key="12">
    <source>
        <dbReference type="Google" id="ProtNLM"/>
    </source>
</evidence>
<dbReference type="Pfam" id="PF00990">
    <property type="entry name" value="GGDEF"/>
    <property type="match status" value="1"/>
</dbReference>
<dbReference type="InterPro" id="IPR000780">
    <property type="entry name" value="CheR_MeTrfase"/>
</dbReference>
<dbReference type="CDD" id="cd16434">
    <property type="entry name" value="CheB-CheR_fusion"/>
    <property type="match status" value="1"/>
</dbReference>
<dbReference type="CDD" id="cd00130">
    <property type="entry name" value="PAS"/>
    <property type="match status" value="2"/>
</dbReference>